<reference evidence="2" key="1">
    <citation type="journal article" date="2019" name="G3 (Bethesda)">
        <title>Genome Assemblies of Two Rare Opportunistic Yeast Pathogens: Diutina rugosa (syn. Candida rugosa) and Trichomonascus ciferrii (syn. Candida ciferrii).</title>
        <authorList>
            <person name="Mixao V."/>
            <person name="Saus E."/>
            <person name="Hansen A.P."/>
            <person name="Lass-Florl C."/>
            <person name="Gabaldon T."/>
        </authorList>
    </citation>
    <scope>NUCLEOTIDE SEQUENCE</scope>
    <source>
        <strain evidence="2">CBS 4856</strain>
    </source>
</reference>
<gene>
    <name evidence="2" type="ORF">TRICI_006443</name>
</gene>
<protein>
    <submittedName>
        <fullName evidence="2">Uncharacterized protein</fullName>
    </submittedName>
</protein>
<comment type="caution">
    <text evidence="2">The sequence shown here is derived from an EMBL/GenBank/DDBJ whole genome shotgun (WGS) entry which is preliminary data.</text>
</comment>
<keyword evidence="3" id="KW-1185">Reference proteome</keyword>
<organism evidence="2 3">
    <name type="scientific">Trichomonascus ciferrii</name>
    <dbReference type="NCBI Taxonomy" id="44093"/>
    <lineage>
        <taxon>Eukaryota</taxon>
        <taxon>Fungi</taxon>
        <taxon>Dikarya</taxon>
        <taxon>Ascomycota</taxon>
        <taxon>Saccharomycotina</taxon>
        <taxon>Dipodascomycetes</taxon>
        <taxon>Dipodascales</taxon>
        <taxon>Trichomonascaceae</taxon>
        <taxon>Trichomonascus</taxon>
        <taxon>Trichomonascus ciferrii complex</taxon>
    </lineage>
</organism>
<evidence type="ECO:0000313" key="2">
    <source>
        <dbReference type="EMBL" id="KAA8898860.1"/>
    </source>
</evidence>
<dbReference type="VEuPathDB" id="FungiDB:TRICI_006443"/>
<feature type="compositionally biased region" description="Polar residues" evidence="1">
    <location>
        <begin position="30"/>
        <end position="39"/>
    </location>
</feature>
<name>A0A642UH07_9ASCO</name>
<proteinExistence type="predicted"/>
<accession>A0A642UH07</accession>
<feature type="region of interest" description="Disordered" evidence="1">
    <location>
        <begin position="27"/>
        <end position="50"/>
    </location>
</feature>
<evidence type="ECO:0000256" key="1">
    <source>
        <dbReference type="SAM" id="MobiDB-lite"/>
    </source>
</evidence>
<sequence>MKRQRPFKDGHGAKRRLISSLESLSLTSTGNNRSASNDNDLPDYMDTSSPNTVFIPSIDRFLLDDEEEFEPIPNRLLAIPPSLVQNSSDLHFFQRPTLELLPYEPPHLIIWKHLWSYVPQLDSDIDMDDPYSFANTPDRMDIDD</sequence>
<dbReference type="EMBL" id="SWFS01000535">
    <property type="protein sequence ID" value="KAA8898860.1"/>
    <property type="molecule type" value="Genomic_DNA"/>
</dbReference>
<evidence type="ECO:0000313" key="3">
    <source>
        <dbReference type="Proteomes" id="UP000761534"/>
    </source>
</evidence>
<dbReference type="Proteomes" id="UP000761534">
    <property type="component" value="Unassembled WGS sequence"/>
</dbReference>
<dbReference type="AlphaFoldDB" id="A0A642UH07"/>